<accession>A0A699TR51</accession>
<dbReference type="AlphaFoldDB" id="A0A699TR51"/>
<gene>
    <name evidence="1" type="ORF">Tci_883617</name>
</gene>
<name>A0A699TR51_TANCI</name>
<feature type="non-terminal residue" evidence="1">
    <location>
        <position position="79"/>
    </location>
</feature>
<reference evidence="1" key="1">
    <citation type="journal article" date="2019" name="Sci. Rep.">
        <title>Draft genome of Tanacetum cinerariifolium, the natural source of mosquito coil.</title>
        <authorList>
            <person name="Yamashiro T."/>
            <person name="Shiraishi A."/>
            <person name="Satake H."/>
            <person name="Nakayama K."/>
        </authorList>
    </citation>
    <scope>NUCLEOTIDE SEQUENCE</scope>
</reference>
<sequence>MGDKHLDTILETESDEVIKSSIEDLVLIPCESEGILENMCDVPVSDRNHFDAESDLIKSLLTRDTLIVYSPKIDSLLEE</sequence>
<comment type="caution">
    <text evidence="1">The sequence shown here is derived from an EMBL/GenBank/DDBJ whole genome shotgun (WGS) entry which is preliminary data.</text>
</comment>
<evidence type="ECO:0000313" key="1">
    <source>
        <dbReference type="EMBL" id="GFD11648.1"/>
    </source>
</evidence>
<proteinExistence type="predicted"/>
<protein>
    <recommendedName>
        <fullName evidence="2">Reverse transcriptase domain-containing protein</fullName>
    </recommendedName>
</protein>
<organism evidence="1">
    <name type="scientific">Tanacetum cinerariifolium</name>
    <name type="common">Dalmatian daisy</name>
    <name type="synonym">Chrysanthemum cinerariifolium</name>
    <dbReference type="NCBI Taxonomy" id="118510"/>
    <lineage>
        <taxon>Eukaryota</taxon>
        <taxon>Viridiplantae</taxon>
        <taxon>Streptophyta</taxon>
        <taxon>Embryophyta</taxon>
        <taxon>Tracheophyta</taxon>
        <taxon>Spermatophyta</taxon>
        <taxon>Magnoliopsida</taxon>
        <taxon>eudicotyledons</taxon>
        <taxon>Gunneridae</taxon>
        <taxon>Pentapetalae</taxon>
        <taxon>asterids</taxon>
        <taxon>campanulids</taxon>
        <taxon>Asterales</taxon>
        <taxon>Asteraceae</taxon>
        <taxon>Asteroideae</taxon>
        <taxon>Anthemideae</taxon>
        <taxon>Anthemidinae</taxon>
        <taxon>Tanacetum</taxon>
    </lineage>
</organism>
<dbReference type="EMBL" id="BKCJ011260470">
    <property type="protein sequence ID" value="GFD11648.1"/>
    <property type="molecule type" value="Genomic_DNA"/>
</dbReference>
<evidence type="ECO:0008006" key="2">
    <source>
        <dbReference type="Google" id="ProtNLM"/>
    </source>
</evidence>